<organism evidence="3 4">
    <name type="scientific">Oceanibaculum pacificum</name>
    <dbReference type="NCBI Taxonomy" id="580166"/>
    <lineage>
        <taxon>Bacteria</taxon>
        <taxon>Pseudomonadati</taxon>
        <taxon>Pseudomonadota</taxon>
        <taxon>Alphaproteobacteria</taxon>
        <taxon>Rhodospirillales</taxon>
        <taxon>Oceanibaculaceae</taxon>
        <taxon>Oceanibaculum</taxon>
    </lineage>
</organism>
<dbReference type="RefSeq" id="WP_067557621.1">
    <property type="nucleotide sequence ID" value="NZ_LPXN01000124.1"/>
</dbReference>
<dbReference type="PANTHER" id="PTHR10458:SF22">
    <property type="entry name" value="PEPTIDE DEFORMYLASE"/>
    <property type="match status" value="1"/>
</dbReference>
<dbReference type="PRINTS" id="PR01576">
    <property type="entry name" value="PDEFORMYLASE"/>
</dbReference>
<keyword evidence="2" id="KW-0378">Hydrolase</keyword>
<dbReference type="PANTHER" id="PTHR10458">
    <property type="entry name" value="PEPTIDE DEFORMYLASE"/>
    <property type="match status" value="1"/>
</dbReference>
<sequence>MALLPLVVAPDPRLKKKALPVERVDDTIRKQMDDMLETMYAENGMGLAAPQVGISNRVIVMDIARKEDDPQIFKMANPEIVWESPEIKSYEEGCLSVPEHYADVERPARVKIRFIDYENEIREIEADGVLAVCVQHEIDHLNGVLFIDHLSALKRNIISRKLVKAKKAAAEPATA</sequence>
<comment type="catalytic activity">
    <reaction evidence="2">
        <text>N-terminal N-formyl-L-methionyl-[peptide] + H2O = N-terminal L-methionyl-[peptide] + formate</text>
        <dbReference type="Rhea" id="RHEA:24420"/>
        <dbReference type="Rhea" id="RHEA-COMP:10639"/>
        <dbReference type="Rhea" id="RHEA-COMP:10640"/>
        <dbReference type="ChEBI" id="CHEBI:15377"/>
        <dbReference type="ChEBI" id="CHEBI:15740"/>
        <dbReference type="ChEBI" id="CHEBI:49298"/>
        <dbReference type="ChEBI" id="CHEBI:64731"/>
        <dbReference type="EC" id="3.5.1.88"/>
    </reaction>
</comment>
<accession>A0A154VYE0</accession>
<keyword evidence="2" id="KW-0479">Metal-binding</keyword>
<evidence type="ECO:0000256" key="2">
    <source>
        <dbReference type="HAMAP-Rule" id="MF_00163"/>
    </source>
</evidence>
<dbReference type="Pfam" id="PF01327">
    <property type="entry name" value="Pep_deformylase"/>
    <property type="match status" value="1"/>
</dbReference>
<dbReference type="InterPro" id="IPR023635">
    <property type="entry name" value="Peptide_deformylase"/>
</dbReference>
<dbReference type="OrthoDB" id="9804313at2"/>
<dbReference type="STRING" id="580166.AUP43_11005"/>
<dbReference type="PIRSF" id="PIRSF004749">
    <property type="entry name" value="Pep_def"/>
    <property type="match status" value="1"/>
</dbReference>
<dbReference type="GO" id="GO:0046872">
    <property type="term" value="F:metal ion binding"/>
    <property type="evidence" value="ECO:0007669"/>
    <property type="project" value="UniProtKB-KW"/>
</dbReference>
<feature type="active site" evidence="2">
    <location>
        <position position="137"/>
    </location>
</feature>
<dbReference type="NCBIfam" id="NF001159">
    <property type="entry name" value="PRK00150.1-3"/>
    <property type="match status" value="1"/>
</dbReference>
<dbReference type="GO" id="GO:0006412">
    <property type="term" value="P:translation"/>
    <property type="evidence" value="ECO:0007669"/>
    <property type="project" value="UniProtKB-UniRule"/>
</dbReference>
<reference evidence="3 4" key="1">
    <citation type="submission" date="2015-12" db="EMBL/GenBank/DDBJ databases">
        <title>Genome sequence of Oceanibaculum pacificum MCCC 1A02656.</title>
        <authorList>
            <person name="Lu L."/>
            <person name="Lai Q."/>
            <person name="Shao Z."/>
            <person name="Qian P."/>
        </authorList>
    </citation>
    <scope>NUCLEOTIDE SEQUENCE [LARGE SCALE GENOMIC DNA]</scope>
    <source>
        <strain evidence="3 4">MCCC 1A02656</strain>
    </source>
</reference>
<dbReference type="Proteomes" id="UP000076400">
    <property type="component" value="Unassembled WGS sequence"/>
</dbReference>
<dbReference type="InterPro" id="IPR036821">
    <property type="entry name" value="Peptide_deformylase_sf"/>
</dbReference>
<dbReference type="EMBL" id="LPXN01000124">
    <property type="protein sequence ID" value="KZD06275.1"/>
    <property type="molecule type" value="Genomic_DNA"/>
</dbReference>
<comment type="function">
    <text evidence="2">Removes the formyl group from the N-terminal Met of newly synthesized proteins. Requires at least a dipeptide for an efficient rate of reaction. N-terminal L-methionine is a prerequisite for activity but the enzyme has broad specificity at other positions.</text>
</comment>
<keyword evidence="2" id="KW-0648">Protein biosynthesis</keyword>
<feature type="binding site" evidence="2">
    <location>
        <position position="136"/>
    </location>
    <ligand>
        <name>Fe cation</name>
        <dbReference type="ChEBI" id="CHEBI:24875"/>
    </ligand>
</feature>
<dbReference type="CDD" id="cd00487">
    <property type="entry name" value="Pep_deformylase"/>
    <property type="match status" value="1"/>
</dbReference>
<gene>
    <name evidence="2" type="primary">def</name>
    <name evidence="3" type="ORF">AUP43_11005</name>
</gene>
<proteinExistence type="inferred from homology"/>
<comment type="cofactor">
    <cofactor evidence="2">
        <name>Fe(2+)</name>
        <dbReference type="ChEBI" id="CHEBI:29033"/>
    </cofactor>
    <text evidence="2">Binds 1 Fe(2+) ion.</text>
</comment>
<evidence type="ECO:0000313" key="4">
    <source>
        <dbReference type="Proteomes" id="UP000076400"/>
    </source>
</evidence>
<feature type="binding site" evidence="2">
    <location>
        <position position="94"/>
    </location>
    <ligand>
        <name>Fe cation</name>
        <dbReference type="ChEBI" id="CHEBI:24875"/>
    </ligand>
</feature>
<comment type="similarity">
    <text evidence="1 2">Belongs to the polypeptide deformylase family.</text>
</comment>
<feature type="binding site" evidence="2">
    <location>
        <position position="140"/>
    </location>
    <ligand>
        <name>Fe cation</name>
        <dbReference type="ChEBI" id="CHEBI:24875"/>
    </ligand>
</feature>
<keyword evidence="2" id="KW-0408">Iron</keyword>
<dbReference type="Gene3D" id="3.90.45.10">
    <property type="entry name" value="Peptide deformylase"/>
    <property type="match status" value="1"/>
</dbReference>
<dbReference type="SUPFAM" id="SSF56420">
    <property type="entry name" value="Peptide deformylase"/>
    <property type="match status" value="1"/>
</dbReference>
<protein>
    <recommendedName>
        <fullName evidence="2">Peptide deformylase</fullName>
        <shortName evidence="2">PDF</shortName>
        <ecNumber evidence="2">3.5.1.88</ecNumber>
    </recommendedName>
    <alternativeName>
        <fullName evidence="2">Polypeptide deformylase</fullName>
    </alternativeName>
</protein>
<dbReference type="HAMAP" id="MF_00163">
    <property type="entry name" value="Pep_deformylase"/>
    <property type="match status" value="1"/>
</dbReference>
<dbReference type="GO" id="GO:0042586">
    <property type="term" value="F:peptide deformylase activity"/>
    <property type="evidence" value="ECO:0007669"/>
    <property type="project" value="UniProtKB-UniRule"/>
</dbReference>
<dbReference type="NCBIfam" id="TIGR00079">
    <property type="entry name" value="pept_deformyl"/>
    <property type="match status" value="1"/>
</dbReference>
<evidence type="ECO:0000313" key="3">
    <source>
        <dbReference type="EMBL" id="KZD06275.1"/>
    </source>
</evidence>
<keyword evidence="4" id="KW-1185">Reference proteome</keyword>
<evidence type="ECO:0000256" key="1">
    <source>
        <dbReference type="ARBA" id="ARBA00010759"/>
    </source>
</evidence>
<comment type="caution">
    <text evidence="3">The sequence shown here is derived from an EMBL/GenBank/DDBJ whole genome shotgun (WGS) entry which is preliminary data.</text>
</comment>
<dbReference type="EC" id="3.5.1.88" evidence="2"/>
<dbReference type="AlphaFoldDB" id="A0A154VYE0"/>
<name>A0A154VYE0_9PROT</name>